<feature type="binding site" evidence="3">
    <location>
        <position position="464"/>
    </location>
    <ligand>
        <name>Mg(2+)</name>
        <dbReference type="ChEBI" id="CHEBI:18420"/>
    </ligand>
</feature>
<dbReference type="Gene3D" id="3.40.50.970">
    <property type="match status" value="2"/>
</dbReference>
<dbReference type="GO" id="GO:0042867">
    <property type="term" value="P:pyruvate catabolic process"/>
    <property type="evidence" value="ECO:0007669"/>
    <property type="project" value="UniProtKB-UniRule"/>
</dbReference>
<evidence type="ECO:0000313" key="8">
    <source>
        <dbReference type="EMBL" id="RUL66548.1"/>
    </source>
</evidence>
<feature type="domain" description="Thiamine pyrophosphate enzyme central" evidence="5">
    <location>
        <begin position="193"/>
        <end position="321"/>
    </location>
</feature>
<dbReference type="PROSITE" id="PS00187">
    <property type="entry name" value="TPP_ENZYMES"/>
    <property type="match status" value="1"/>
</dbReference>
<feature type="domain" description="Thiamine pyrophosphate enzyme TPP-binding" evidence="6">
    <location>
        <begin position="383"/>
        <end position="529"/>
    </location>
</feature>
<feature type="binding site" evidence="3">
    <location>
        <begin position="437"/>
        <end position="439"/>
    </location>
    <ligand>
        <name>thiamine diphosphate</name>
        <dbReference type="ChEBI" id="CHEBI:58937"/>
    </ligand>
</feature>
<keyword evidence="3 8" id="KW-0830">Ubiquinone</keyword>
<comment type="cofactor">
    <cofactor evidence="3">
        <name>FAD</name>
        <dbReference type="ChEBI" id="CHEBI:57692"/>
    </cofactor>
    <text evidence="3">Binds 1 FAD per subunit.</text>
</comment>
<dbReference type="Gene3D" id="3.40.50.1220">
    <property type="entry name" value="TPP-binding domain"/>
    <property type="match status" value="1"/>
</dbReference>
<dbReference type="CDD" id="cd02014">
    <property type="entry name" value="TPP_POX"/>
    <property type="match status" value="1"/>
</dbReference>
<dbReference type="GO" id="GO:0008289">
    <property type="term" value="F:lipid binding"/>
    <property type="evidence" value="ECO:0007669"/>
    <property type="project" value="UniProtKB-UniRule"/>
</dbReference>
<protein>
    <recommendedName>
        <fullName evidence="3">Pyruvate dehydrogenase [ubiquinone]</fullName>
        <ecNumber evidence="3">1.2.5.1</ecNumber>
    </recommendedName>
    <alternativeName>
        <fullName evidence="3">Pyruvate oxidase</fullName>
        <shortName evidence="3">POX</shortName>
    </alternativeName>
    <alternativeName>
        <fullName evidence="3">Pyruvate:ubiquinone-8 oxidoreductase</fullName>
    </alternativeName>
</protein>
<evidence type="ECO:0000256" key="1">
    <source>
        <dbReference type="ARBA" id="ARBA00007812"/>
    </source>
</evidence>
<keyword evidence="3" id="KW-0446">Lipid-binding</keyword>
<comment type="activity regulation">
    <text evidence="3">The C-terminus inhibits activity; it has to move for the enzyme to be active. Activated by lipid-binding, which occurs via the C-terminus.</text>
</comment>
<feature type="domain" description="Thiamine pyrophosphate enzyme N-terminal TPP-binding" evidence="7">
    <location>
        <begin position="5"/>
        <end position="116"/>
    </location>
</feature>
<dbReference type="HAMAP" id="MF_00850">
    <property type="entry name" value="POX"/>
    <property type="match status" value="1"/>
</dbReference>
<dbReference type="SUPFAM" id="SSF52518">
    <property type="entry name" value="Thiamin diphosphate-binding fold (THDP-binding)"/>
    <property type="match status" value="2"/>
</dbReference>
<name>A0A432LWS5_9GAMM</name>
<evidence type="ECO:0000256" key="4">
    <source>
        <dbReference type="RuleBase" id="RU362132"/>
    </source>
</evidence>
<keyword evidence="9" id="KW-1185">Reference proteome</keyword>
<comment type="cofactor">
    <cofactor evidence="3">
        <name>Mg(2+)</name>
        <dbReference type="ChEBI" id="CHEBI:18420"/>
    </cofactor>
    <text evidence="3">Binds 1 Mg(2+) ion per subunit.</text>
</comment>
<dbReference type="PANTHER" id="PTHR42981:SF2">
    <property type="entry name" value="PYRUVATE DEHYDROGENASE [UBIQUINONE]"/>
    <property type="match status" value="1"/>
</dbReference>
<feature type="site" description="Moves into active site upon enzyme activation, plays a role in electron transfer" evidence="3">
    <location>
        <position position="469"/>
    </location>
</feature>
<dbReference type="AlphaFoldDB" id="A0A432LWS5"/>
<proteinExistence type="inferred from homology"/>
<dbReference type="PANTHER" id="PTHR42981">
    <property type="entry name" value="PYRUVATE DEHYDROGENASE [UBIQUINONE]"/>
    <property type="match status" value="1"/>
</dbReference>
<comment type="domain">
    <text evidence="3">Has 4 domains; the Pyr domain which binds the pyrimidine moiety of the thiamine pyrophosphate cofactor, the FAD-binding domain, the PP-binding domain which binds the pyrophosphate portion of thiamine pyrophosphate and the C-terminal membrane binding region. The C-terminus is held closely against the rest of the protein and covers the active site; during activation it unfolds from the rest of the protein and forms an amphipathic helix upon membrane binding, exposing the active site.</text>
</comment>
<keyword evidence="3" id="KW-1003">Cell membrane</keyword>
<dbReference type="InterPro" id="IPR047212">
    <property type="entry name" value="TPP_POXB-like"/>
</dbReference>
<keyword evidence="3" id="KW-0460">Magnesium</keyword>
<dbReference type="InterPro" id="IPR044261">
    <property type="entry name" value="Pyruvate_dehydrogenase"/>
</dbReference>
<comment type="function">
    <text evidence="3">A peripheral cell membrane enzyme that catalyzes the oxidative decarboxylation of pyruvate to form acetate and CO(2). It channels electrons from the cytoplasm to the respiratory chain at the cell membrane via ubiquinone.</text>
</comment>
<evidence type="ECO:0000259" key="7">
    <source>
        <dbReference type="Pfam" id="PF02776"/>
    </source>
</evidence>
<keyword evidence="3 8" id="KW-0670">Pyruvate</keyword>
<dbReference type="RefSeq" id="WP_126672046.1">
    <property type="nucleotide sequence ID" value="NZ_RYZR01000002.1"/>
</dbReference>
<dbReference type="CDD" id="cd07039">
    <property type="entry name" value="TPP_PYR_POX"/>
    <property type="match status" value="1"/>
</dbReference>
<dbReference type="InterPro" id="IPR000399">
    <property type="entry name" value="TPP-bd_CS"/>
</dbReference>
<evidence type="ECO:0000313" key="9">
    <source>
        <dbReference type="Proteomes" id="UP000267077"/>
    </source>
</evidence>
<dbReference type="InterPro" id="IPR047210">
    <property type="entry name" value="TPP_PYR_POXB-like"/>
</dbReference>
<comment type="subcellular location">
    <subcellularLocation>
        <location evidence="3">Cell membrane</location>
        <topology evidence="3">Peripheral membrane protein</topology>
        <orientation evidence="3">Cytoplasmic side</orientation>
    </subcellularLocation>
</comment>
<dbReference type="GO" id="GO:0005886">
    <property type="term" value="C:plasma membrane"/>
    <property type="evidence" value="ECO:0007669"/>
    <property type="project" value="UniProtKB-SubCell"/>
</dbReference>
<comment type="cofactor">
    <cofactor evidence="3">
        <name>thiamine diphosphate</name>
        <dbReference type="ChEBI" id="CHEBI:58937"/>
    </cofactor>
    <text evidence="3">Binds 1 thiamine pyrophosphate per subunit.</text>
</comment>
<keyword evidence="3" id="KW-0547">Nucleotide-binding</keyword>
<organism evidence="8 9">
    <name type="scientific">Dyella dinghuensis</name>
    <dbReference type="NCBI Taxonomy" id="1920169"/>
    <lineage>
        <taxon>Bacteria</taxon>
        <taxon>Pseudomonadati</taxon>
        <taxon>Pseudomonadota</taxon>
        <taxon>Gammaproteobacteria</taxon>
        <taxon>Lysobacterales</taxon>
        <taxon>Rhodanobacteraceae</taxon>
        <taxon>Dyella</taxon>
    </lineage>
</organism>
<dbReference type="GO" id="GO:0000287">
    <property type="term" value="F:magnesium ion binding"/>
    <property type="evidence" value="ECO:0007669"/>
    <property type="project" value="UniProtKB-UniRule"/>
</dbReference>
<comment type="catalytic activity">
    <reaction evidence="3">
        <text>a ubiquinone + pyruvate + H2O = a ubiquinol + acetate + CO2</text>
        <dbReference type="Rhea" id="RHEA:27405"/>
        <dbReference type="Rhea" id="RHEA-COMP:9565"/>
        <dbReference type="Rhea" id="RHEA-COMP:9566"/>
        <dbReference type="ChEBI" id="CHEBI:15361"/>
        <dbReference type="ChEBI" id="CHEBI:15377"/>
        <dbReference type="ChEBI" id="CHEBI:16389"/>
        <dbReference type="ChEBI" id="CHEBI:16526"/>
        <dbReference type="ChEBI" id="CHEBI:17976"/>
        <dbReference type="ChEBI" id="CHEBI:30089"/>
        <dbReference type="EC" id="1.2.5.1"/>
    </reaction>
</comment>
<sequence length="576" mass="61620">MSIRNVADVLVETLAQAGVKRIHGLVGDSLNGITESLRQRKDIEWIHYRHEEAAAFAACAESQLTGELAVCAGSCGPGNLHLINGLYDAQRSRTPVLAIAAHIPSAEIGSGYFQETHPQNLFRECSHYCELVSSNSQIHRAAAIAIRTAVGQRGVSVLVIPGDVALSESSGPVASGVSLRPVAPKVTPTDEQLDKLAALLGSGRKVTLFCGRGCAGAHDEVIRLAETLKAPVVHALGGKEHVEWDNPYDVGMTGLIGFSSGYEAMMNCDTLLLLGTDFPYRQFFPDDAKICQIDLRAENLGRRCHLDLGLVGDVGATIAALLPKLKASSSDAHLKTSLANYQKAREGLNDLAVGKAGNKPIHPQYVAKVVSDLASDDAVFTCDVGTPTIWAARYLHMNGKRRLLGSFVHGSMANAMPQAIGAQTAYPKRQIVSLSGDGGFAMLMGDLLTLVQHKLPVKIVVFNNGTLGFVELEMKASGFLPVGVTLDNPDFSAVARAAGIYGVRVEDPADLEKAITDAFAHEGPALVDVVTNRQELSMPPKIQLEQVKGFSLWALRTVMNGRGDELVELARSNIRR</sequence>
<dbReference type="GO" id="GO:0030976">
    <property type="term" value="F:thiamine pyrophosphate binding"/>
    <property type="evidence" value="ECO:0007669"/>
    <property type="project" value="UniProtKB-UniRule"/>
</dbReference>
<dbReference type="InterPro" id="IPR012001">
    <property type="entry name" value="Thiamin_PyroP_enz_TPP-bd_dom"/>
</dbReference>
<keyword evidence="2 3" id="KW-0786">Thiamine pyrophosphate</keyword>
<accession>A0A432LWS5</accession>
<feature type="region of interest" description="Membrane-binding domain" evidence="3">
    <location>
        <begin position="535"/>
        <end position="576"/>
    </location>
</feature>
<keyword evidence="3" id="KW-0472">Membrane</keyword>
<keyword evidence="3" id="KW-0479">Metal-binding</keyword>
<dbReference type="InterPro" id="IPR029061">
    <property type="entry name" value="THDP-binding"/>
</dbReference>
<dbReference type="EC" id="1.2.5.1" evidence="3"/>
<dbReference type="Pfam" id="PF02775">
    <property type="entry name" value="TPP_enzyme_C"/>
    <property type="match status" value="1"/>
</dbReference>
<dbReference type="GO" id="GO:0050660">
    <property type="term" value="F:flavin adenine dinucleotide binding"/>
    <property type="evidence" value="ECO:0007669"/>
    <property type="project" value="UniProtKB-UniRule"/>
</dbReference>
<evidence type="ECO:0000259" key="5">
    <source>
        <dbReference type="Pfam" id="PF00205"/>
    </source>
</evidence>
<gene>
    <name evidence="3" type="primary">poxB</name>
    <name evidence="8" type="ORF">EKH79_01600</name>
</gene>
<feature type="region of interest" description="FAD-binding domain" evidence="3">
    <location>
        <begin position="185"/>
        <end position="336"/>
    </location>
</feature>
<dbReference type="Proteomes" id="UP000267077">
    <property type="component" value="Unassembled WGS sequence"/>
</dbReference>
<comment type="caution">
    <text evidence="3">Lacks conserved residue(s) required for the propagation of feature annotation.</text>
</comment>
<dbReference type="NCBIfam" id="NF006591">
    <property type="entry name" value="PRK09124.1"/>
    <property type="match status" value="1"/>
</dbReference>
<feature type="binding site" evidence="3">
    <location>
        <begin position="276"/>
        <end position="280"/>
    </location>
    <ligand>
        <name>FAD</name>
        <dbReference type="ChEBI" id="CHEBI:57692"/>
    </ligand>
</feature>
<keyword evidence="3" id="KW-0285">Flavoprotein</keyword>
<evidence type="ECO:0000256" key="2">
    <source>
        <dbReference type="ARBA" id="ARBA00023052"/>
    </source>
</evidence>
<reference evidence="8 9" key="1">
    <citation type="submission" date="2018-12" db="EMBL/GenBank/DDBJ databases">
        <title>Dyella dinghuensis sp. nov. DHOA06 and Dyella choica sp. nov. 4M-K27, isolated from forest soil.</title>
        <authorList>
            <person name="Qiu L.-H."/>
            <person name="Gao Z.-H."/>
        </authorList>
    </citation>
    <scope>NUCLEOTIDE SEQUENCE [LARGE SCALE GENOMIC DNA]</scope>
    <source>
        <strain evidence="8 9">DHOA06</strain>
    </source>
</reference>
<feature type="binding site" evidence="3">
    <location>
        <position position="51"/>
    </location>
    <ligand>
        <name>thiamine diphosphate</name>
        <dbReference type="ChEBI" id="CHEBI:58937"/>
    </ligand>
</feature>
<dbReference type="Pfam" id="PF00205">
    <property type="entry name" value="TPP_enzyme_M"/>
    <property type="match status" value="1"/>
</dbReference>
<keyword evidence="3" id="KW-0274">FAD</keyword>
<dbReference type="EMBL" id="RYZR01000002">
    <property type="protein sequence ID" value="RUL66548.1"/>
    <property type="molecule type" value="Genomic_DNA"/>
</dbReference>
<dbReference type="Pfam" id="PF02776">
    <property type="entry name" value="TPP_enzyme_N"/>
    <property type="match status" value="1"/>
</dbReference>
<dbReference type="GO" id="GO:0048039">
    <property type="term" value="F:ubiquinone binding"/>
    <property type="evidence" value="ECO:0007669"/>
    <property type="project" value="UniProtKB-UniRule"/>
</dbReference>
<comment type="subunit">
    <text evidence="3">Homotetramer.</text>
</comment>
<dbReference type="OrthoDB" id="9785953at2"/>
<feature type="binding site" evidence="3">
    <location>
        <position position="294"/>
    </location>
    <ligand>
        <name>FAD</name>
        <dbReference type="ChEBI" id="CHEBI:57692"/>
    </ligand>
</feature>
<evidence type="ECO:0000259" key="6">
    <source>
        <dbReference type="Pfam" id="PF02775"/>
    </source>
</evidence>
<feature type="binding site" evidence="3">
    <location>
        <begin position="464"/>
        <end position="470"/>
    </location>
    <ligand>
        <name>thiamine diphosphate</name>
        <dbReference type="ChEBI" id="CHEBI:58937"/>
    </ligand>
</feature>
<dbReference type="InterPro" id="IPR029035">
    <property type="entry name" value="DHS-like_NAD/FAD-binding_dom"/>
</dbReference>
<dbReference type="InterPro" id="IPR011766">
    <property type="entry name" value="TPP_enzyme_TPP-bd"/>
</dbReference>
<feature type="binding site" evidence="3">
    <location>
        <position position="437"/>
    </location>
    <ligand>
        <name>Mg(2+)</name>
        <dbReference type="ChEBI" id="CHEBI:18420"/>
    </ligand>
</feature>
<dbReference type="InterPro" id="IPR012000">
    <property type="entry name" value="Thiamin_PyroP_enz_cen_dom"/>
</dbReference>
<keyword evidence="3" id="KW-0560">Oxidoreductase</keyword>
<comment type="similarity">
    <text evidence="1 3 4">Belongs to the TPP enzyme family.</text>
</comment>
<feature type="binding site" evidence="3">
    <location>
        <begin position="410"/>
        <end position="412"/>
    </location>
    <ligand>
        <name>thiamine diphosphate</name>
        <dbReference type="ChEBI" id="CHEBI:58937"/>
    </ligand>
</feature>
<feature type="binding site" evidence="3">
    <location>
        <begin position="253"/>
        <end position="256"/>
    </location>
    <ligand>
        <name>FAD</name>
        <dbReference type="ChEBI" id="CHEBI:57692"/>
    </ligand>
</feature>
<dbReference type="SUPFAM" id="SSF52467">
    <property type="entry name" value="DHS-like NAD/FAD-binding domain"/>
    <property type="match status" value="1"/>
</dbReference>
<dbReference type="InterPro" id="IPR047211">
    <property type="entry name" value="POXB-like"/>
</dbReference>
<dbReference type="FunFam" id="3.40.50.1220:FF:000013">
    <property type="entry name" value="Pyruvate dehydrogenase [ubiquinone]"/>
    <property type="match status" value="1"/>
</dbReference>
<comment type="caution">
    <text evidence="8">The sequence shown here is derived from an EMBL/GenBank/DDBJ whole genome shotgun (WGS) entry which is preliminary data.</text>
</comment>
<evidence type="ECO:0000256" key="3">
    <source>
        <dbReference type="HAMAP-Rule" id="MF_00850"/>
    </source>
</evidence>
<dbReference type="GO" id="GO:0052737">
    <property type="term" value="F:pyruvate dehydrogenase (quinone) activity"/>
    <property type="evidence" value="ECO:0007669"/>
    <property type="project" value="UniProtKB-UniRule"/>
</dbReference>